<dbReference type="Proteomes" id="UP001152799">
    <property type="component" value="Chromosome 1"/>
</dbReference>
<keyword evidence="4 12" id="KW-0732">Signal</keyword>
<reference evidence="14" key="1">
    <citation type="submission" date="2022-01" db="EMBL/GenBank/DDBJ databases">
        <authorList>
            <person name="King R."/>
        </authorList>
    </citation>
    <scope>NUCLEOTIDE SEQUENCE</scope>
</reference>
<dbReference type="PRINTS" id="PR00722">
    <property type="entry name" value="CHYMOTRYPSIN"/>
</dbReference>
<feature type="domain" description="Peptidase S1" evidence="13">
    <location>
        <begin position="163"/>
        <end position="402"/>
    </location>
</feature>
<accession>A0A9N9QDC7</accession>
<dbReference type="OrthoDB" id="5918597at2759"/>
<proteinExistence type="inferred from homology"/>
<evidence type="ECO:0000256" key="6">
    <source>
        <dbReference type="ARBA" id="ARBA00022825"/>
    </source>
</evidence>
<evidence type="ECO:0000256" key="7">
    <source>
        <dbReference type="ARBA" id="ARBA00023157"/>
    </source>
</evidence>
<dbReference type="InterPro" id="IPR043504">
    <property type="entry name" value="Peptidase_S1_PA_chymotrypsin"/>
</dbReference>
<keyword evidence="2" id="KW-0964">Secreted</keyword>
<dbReference type="InterPro" id="IPR022700">
    <property type="entry name" value="CLIP"/>
</dbReference>
<evidence type="ECO:0000256" key="8">
    <source>
        <dbReference type="ARBA" id="ARBA00024195"/>
    </source>
</evidence>
<evidence type="ECO:0000256" key="1">
    <source>
        <dbReference type="ARBA" id="ARBA00004613"/>
    </source>
</evidence>
<dbReference type="InterPro" id="IPR018114">
    <property type="entry name" value="TRYPSIN_HIS"/>
</dbReference>
<evidence type="ECO:0000313" key="14">
    <source>
        <dbReference type="EMBL" id="CAG9759819.1"/>
    </source>
</evidence>
<dbReference type="GO" id="GO:0004252">
    <property type="term" value="F:serine-type endopeptidase activity"/>
    <property type="evidence" value="ECO:0007669"/>
    <property type="project" value="InterPro"/>
</dbReference>
<name>A0A9N9QDC7_9CUCU</name>
<dbReference type="SMART" id="SM00020">
    <property type="entry name" value="Tryp_SPc"/>
    <property type="match status" value="1"/>
</dbReference>
<evidence type="ECO:0000313" key="15">
    <source>
        <dbReference type="Proteomes" id="UP001152799"/>
    </source>
</evidence>
<dbReference type="PROSITE" id="PS00135">
    <property type="entry name" value="TRYPSIN_SER"/>
    <property type="match status" value="1"/>
</dbReference>
<evidence type="ECO:0000256" key="3">
    <source>
        <dbReference type="ARBA" id="ARBA00022670"/>
    </source>
</evidence>
<dbReference type="GO" id="GO:0005615">
    <property type="term" value="C:extracellular space"/>
    <property type="evidence" value="ECO:0007669"/>
    <property type="project" value="TreeGrafter"/>
</dbReference>
<protein>
    <recommendedName>
        <fullName evidence="9">Phenoloxidase-activating factor 2</fullName>
    </recommendedName>
    <alternativeName>
        <fullName evidence="10">Prophenoloxidase-activating factor II</fullName>
    </alternativeName>
</protein>
<dbReference type="PANTHER" id="PTHR24264">
    <property type="entry name" value="TRYPSIN-RELATED"/>
    <property type="match status" value="1"/>
</dbReference>
<dbReference type="InterPro" id="IPR033116">
    <property type="entry name" value="TRYPSIN_SER"/>
</dbReference>
<dbReference type="InterPro" id="IPR001254">
    <property type="entry name" value="Trypsin_dom"/>
</dbReference>
<evidence type="ECO:0000256" key="9">
    <source>
        <dbReference type="ARBA" id="ARBA00068096"/>
    </source>
</evidence>
<dbReference type="SMART" id="SM00680">
    <property type="entry name" value="CLIP"/>
    <property type="match status" value="1"/>
</dbReference>
<comment type="subcellular location">
    <subcellularLocation>
        <location evidence="1">Secreted</location>
    </subcellularLocation>
</comment>
<evidence type="ECO:0000256" key="10">
    <source>
        <dbReference type="ARBA" id="ARBA00076468"/>
    </source>
</evidence>
<organism evidence="14 15">
    <name type="scientific">Ceutorhynchus assimilis</name>
    <name type="common">cabbage seed weevil</name>
    <dbReference type="NCBI Taxonomy" id="467358"/>
    <lineage>
        <taxon>Eukaryota</taxon>
        <taxon>Metazoa</taxon>
        <taxon>Ecdysozoa</taxon>
        <taxon>Arthropoda</taxon>
        <taxon>Hexapoda</taxon>
        <taxon>Insecta</taxon>
        <taxon>Pterygota</taxon>
        <taxon>Neoptera</taxon>
        <taxon>Endopterygota</taxon>
        <taxon>Coleoptera</taxon>
        <taxon>Polyphaga</taxon>
        <taxon>Cucujiformia</taxon>
        <taxon>Curculionidae</taxon>
        <taxon>Ceutorhynchinae</taxon>
        <taxon>Ceutorhynchus</taxon>
    </lineage>
</organism>
<keyword evidence="7" id="KW-1015">Disulfide bond</keyword>
<dbReference type="InterPro" id="IPR050127">
    <property type="entry name" value="Serine_Proteases_S1"/>
</dbReference>
<feature type="signal peptide" evidence="12">
    <location>
        <begin position="1"/>
        <end position="16"/>
    </location>
</feature>
<dbReference type="Gene3D" id="2.40.10.10">
    <property type="entry name" value="Trypsin-like serine proteases"/>
    <property type="match status" value="1"/>
</dbReference>
<dbReference type="InterPro" id="IPR009003">
    <property type="entry name" value="Peptidase_S1_PA"/>
</dbReference>
<dbReference type="GO" id="GO:0006508">
    <property type="term" value="P:proteolysis"/>
    <property type="evidence" value="ECO:0007669"/>
    <property type="project" value="UniProtKB-KW"/>
</dbReference>
<evidence type="ECO:0000256" key="2">
    <source>
        <dbReference type="ARBA" id="ARBA00022525"/>
    </source>
</evidence>
<evidence type="ECO:0000256" key="4">
    <source>
        <dbReference type="ARBA" id="ARBA00022729"/>
    </source>
</evidence>
<feature type="chain" id="PRO_5040261138" description="Phenoloxidase-activating factor 2" evidence="12">
    <location>
        <begin position="17"/>
        <end position="405"/>
    </location>
</feature>
<comment type="similarity">
    <text evidence="8">Belongs to the peptidase S1 family. CLIP subfamily.</text>
</comment>
<dbReference type="FunFam" id="2.40.10.10:FF:000038">
    <property type="entry name" value="Serine protease"/>
    <property type="match status" value="1"/>
</dbReference>
<dbReference type="SUPFAM" id="SSF50494">
    <property type="entry name" value="Trypsin-like serine proteases"/>
    <property type="match status" value="1"/>
</dbReference>
<dbReference type="Pfam" id="PF00089">
    <property type="entry name" value="Trypsin"/>
    <property type="match status" value="1"/>
</dbReference>
<dbReference type="PROSITE" id="PS50240">
    <property type="entry name" value="TRYPSIN_DOM"/>
    <property type="match status" value="1"/>
</dbReference>
<keyword evidence="6 11" id="KW-0720">Serine protease</keyword>
<keyword evidence="3 11" id="KW-0645">Protease</keyword>
<dbReference type="PANTHER" id="PTHR24264:SF65">
    <property type="entry name" value="SRCR DOMAIN-CONTAINING PROTEIN"/>
    <property type="match status" value="1"/>
</dbReference>
<keyword evidence="5 11" id="KW-0378">Hydrolase</keyword>
<gene>
    <name evidence="14" type="ORF">CEUTPL_LOCUS560</name>
</gene>
<dbReference type="InterPro" id="IPR001314">
    <property type="entry name" value="Peptidase_S1A"/>
</dbReference>
<keyword evidence="15" id="KW-1185">Reference proteome</keyword>
<dbReference type="AlphaFoldDB" id="A0A9N9QDC7"/>
<evidence type="ECO:0000256" key="12">
    <source>
        <dbReference type="SAM" id="SignalP"/>
    </source>
</evidence>
<evidence type="ECO:0000256" key="5">
    <source>
        <dbReference type="ARBA" id="ARBA00022801"/>
    </source>
</evidence>
<dbReference type="EMBL" id="OU892277">
    <property type="protein sequence ID" value="CAG9759819.1"/>
    <property type="molecule type" value="Genomic_DNA"/>
</dbReference>
<dbReference type="CDD" id="cd00190">
    <property type="entry name" value="Tryp_SPc"/>
    <property type="match status" value="1"/>
</dbReference>
<evidence type="ECO:0000256" key="11">
    <source>
        <dbReference type="RuleBase" id="RU363034"/>
    </source>
</evidence>
<evidence type="ECO:0000259" key="13">
    <source>
        <dbReference type="PROSITE" id="PS50240"/>
    </source>
</evidence>
<dbReference type="PROSITE" id="PS00134">
    <property type="entry name" value="TRYPSIN_HIS"/>
    <property type="match status" value="1"/>
</dbReference>
<sequence length="405" mass="44919">MRLLLCLIVYAKLVNECENVAIKTDGISLDGGNILINRYSLPEDGKVAEDFLNRDHIRRKRYLGLGRKFKLNKRYQECIAPGDAKGHCKHLTFCPIDILTGTRSTLEYLCVIERTYVGVCCPDDVALSGMIGSQLVMDLPAGGEDYDLKNNVTGCGLPAEGRTIGTMQSATVQQWPWLVALYHPKEYQQGTEQQFCGGTLITEKHILTAAHCLQGVTPQEVRVRLGEYDFTKYNETRSQDLAVAEIKNHEDFVVSTYENDIAIITLAQPTSFNSYIWPVCLPPTGETFVNETVVVAGWGQQEYAGPTSPVLLQVAIPVWEQEKCADSFLQRITENNICAAAYEGGKDSCQGDSGGPLLYQLENGRWVTIGVVSWGIECGNKGSPGIYARVNKYIPWIIKHTIARV</sequence>